<feature type="chain" id="PRO_5046359624" evidence="1">
    <location>
        <begin position="33"/>
        <end position="91"/>
    </location>
</feature>
<comment type="caution">
    <text evidence="2">The sequence shown here is derived from an EMBL/GenBank/DDBJ whole genome shotgun (WGS) entry which is preliminary data.</text>
</comment>
<reference evidence="3" key="1">
    <citation type="journal article" date="2019" name="Int. J. Syst. Evol. Microbiol.">
        <title>The Global Catalogue of Microorganisms (GCM) 10K type strain sequencing project: providing services to taxonomists for standard genome sequencing and annotation.</title>
        <authorList>
            <consortium name="The Broad Institute Genomics Platform"/>
            <consortium name="The Broad Institute Genome Sequencing Center for Infectious Disease"/>
            <person name="Wu L."/>
            <person name="Ma J."/>
        </authorList>
    </citation>
    <scope>NUCLEOTIDE SEQUENCE [LARGE SCALE GENOMIC DNA]</scope>
    <source>
        <strain evidence="3">IBRC-M 10908</strain>
    </source>
</reference>
<name>A0ABV8TVZ6_9ACTN</name>
<keyword evidence="3" id="KW-1185">Reference proteome</keyword>
<organism evidence="2 3">
    <name type="scientific">Salininema proteolyticum</name>
    <dbReference type="NCBI Taxonomy" id="1607685"/>
    <lineage>
        <taxon>Bacteria</taxon>
        <taxon>Bacillati</taxon>
        <taxon>Actinomycetota</taxon>
        <taxon>Actinomycetes</taxon>
        <taxon>Glycomycetales</taxon>
        <taxon>Glycomycetaceae</taxon>
        <taxon>Salininema</taxon>
    </lineage>
</organism>
<evidence type="ECO:0000313" key="3">
    <source>
        <dbReference type="Proteomes" id="UP001595823"/>
    </source>
</evidence>
<gene>
    <name evidence="2" type="ORF">ACFPET_06160</name>
</gene>
<evidence type="ECO:0000313" key="2">
    <source>
        <dbReference type="EMBL" id="MFC4334777.1"/>
    </source>
</evidence>
<dbReference type="EMBL" id="JBHSDK010000009">
    <property type="protein sequence ID" value="MFC4334777.1"/>
    <property type="molecule type" value="Genomic_DNA"/>
</dbReference>
<dbReference type="RefSeq" id="WP_380618805.1">
    <property type="nucleotide sequence ID" value="NZ_JBHSDK010000009.1"/>
</dbReference>
<proteinExistence type="predicted"/>
<dbReference type="Proteomes" id="UP001595823">
    <property type="component" value="Unassembled WGS sequence"/>
</dbReference>
<accession>A0ABV8TVZ6</accession>
<evidence type="ECO:0000256" key="1">
    <source>
        <dbReference type="SAM" id="SignalP"/>
    </source>
</evidence>
<protein>
    <submittedName>
        <fullName evidence="2">Uncharacterized protein</fullName>
    </submittedName>
</protein>
<feature type="signal peptide" evidence="1">
    <location>
        <begin position="1"/>
        <end position="32"/>
    </location>
</feature>
<sequence length="91" mass="9352">MVKFNIKRTATALAVAAAGVSAAAAFAGPATAAPAAQSPHSSEIGVLAYSSGPYDTFRECYRNQIEAENAGATITMGCSNLGGSYYFAYVY</sequence>
<keyword evidence="1" id="KW-0732">Signal</keyword>